<evidence type="ECO:0000259" key="9">
    <source>
        <dbReference type="Pfam" id="PF13847"/>
    </source>
</evidence>
<reference evidence="10 11" key="1">
    <citation type="submission" date="2018-08" db="EMBL/GenBank/DDBJ databases">
        <title>Genome analysis of the thermophilic bacterium of the candidate phylum Aminicenantes from deep subsurface aquifer revealed its physiology and ecological role.</title>
        <authorList>
            <person name="Kadnikov V.V."/>
            <person name="Mardanov A.V."/>
            <person name="Beletsky A.V."/>
            <person name="Karnachuk O.V."/>
            <person name="Ravin N.V."/>
        </authorList>
    </citation>
    <scope>NUCLEOTIDE SEQUENCE [LARGE SCALE GENOMIC DNA]</scope>
    <source>
        <strain evidence="10">BY38</strain>
    </source>
</reference>
<dbReference type="AlphaFoldDB" id="A0A3E2BP06"/>
<comment type="catalytic activity">
    <reaction evidence="8">
        <text>arsenic triglutathione + 3 [thioredoxin]-dithiol + 3 S-adenosyl-L-methionine = trimethylarsine + 3 [thioredoxin]-disulfide + 3 glutathione + 3 S-adenosyl-L-homocysteine + 3 H(+)</text>
        <dbReference type="Rhea" id="RHEA:69432"/>
        <dbReference type="Rhea" id="RHEA-COMP:10698"/>
        <dbReference type="Rhea" id="RHEA-COMP:10700"/>
        <dbReference type="ChEBI" id="CHEBI:15378"/>
        <dbReference type="ChEBI" id="CHEBI:27130"/>
        <dbReference type="ChEBI" id="CHEBI:29950"/>
        <dbReference type="ChEBI" id="CHEBI:50058"/>
        <dbReference type="ChEBI" id="CHEBI:57856"/>
        <dbReference type="ChEBI" id="CHEBI:57925"/>
        <dbReference type="ChEBI" id="CHEBI:59789"/>
        <dbReference type="ChEBI" id="CHEBI:183640"/>
        <dbReference type="EC" id="2.1.1.137"/>
    </reaction>
</comment>
<feature type="domain" description="Methyltransferase" evidence="9">
    <location>
        <begin position="78"/>
        <end position="223"/>
    </location>
</feature>
<evidence type="ECO:0000256" key="2">
    <source>
        <dbReference type="ARBA" id="ARBA00022691"/>
    </source>
</evidence>
<dbReference type="InterPro" id="IPR029063">
    <property type="entry name" value="SAM-dependent_MTases_sf"/>
</dbReference>
<comment type="similarity">
    <text evidence="3">Belongs to the methyltransferase superfamily. Arsenite methyltransferase family.</text>
</comment>
<evidence type="ECO:0000256" key="5">
    <source>
        <dbReference type="ARBA" id="ARBA00034545"/>
    </source>
</evidence>
<protein>
    <recommendedName>
        <fullName evidence="5">Arsenite methyltransferase</fullName>
        <ecNumber evidence="4">2.1.1.137</ecNumber>
    </recommendedName>
</protein>
<dbReference type="GO" id="GO:0030791">
    <property type="term" value="F:arsenite methyltransferase activity"/>
    <property type="evidence" value="ECO:0007669"/>
    <property type="project" value="UniProtKB-EC"/>
</dbReference>
<dbReference type="SUPFAM" id="SSF53335">
    <property type="entry name" value="S-adenosyl-L-methionine-dependent methyltransferases"/>
    <property type="match status" value="1"/>
</dbReference>
<dbReference type="Gene3D" id="3.40.50.150">
    <property type="entry name" value="Vaccinia Virus protein VP39"/>
    <property type="match status" value="1"/>
</dbReference>
<dbReference type="Pfam" id="PF13847">
    <property type="entry name" value="Methyltransf_31"/>
    <property type="match status" value="1"/>
</dbReference>
<evidence type="ECO:0000256" key="7">
    <source>
        <dbReference type="ARBA" id="ARBA00047943"/>
    </source>
</evidence>
<evidence type="ECO:0000256" key="1">
    <source>
        <dbReference type="ARBA" id="ARBA00022679"/>
    </source>
</evidence>
<keyword evidence="1" id="KW-0808">Transferase</keyword>
<dbReference type="InterPro" id="IPR025714">
    <property type="entry name" value="Methyltranfer_dom"/>
</dbReference>
<sequence length="278" mass="29747">MKIKDEEIKKTVRKRYASAARSGESCCSQSFSCCGSQSEPQSSAGLAVGYSEEELQAIPAEANLGLGCGNPSALAGLKPGETVLDLGSGAGIDCFLAARRVGPTGRVIGVDMTPEMIDRARANARRGGYSHVEFRLGEIENLPVADSSVDVIISNCVINLSTDKPRVFREAFRVLRPGGRLLVSDLVLTRPLPEEVSQSLDAYVACVAGALTREDYLSAITAAGFKNIEVVTEKNFPPELLLEECRVQEISQKLGLSPEKLMESLSSVVSLSLRAEKP</sequence>
<evidence type="ECO:0000256" key="4">
    <source>
        <dbReference type="ARBA" id="ARBA00034521"/>
    </source>
</evidence>
<dbReference type="CDD" id="cd02440">
    <property type="entry name" value="AdoMet_MTases"/>
    <property type="match status" value="1"/>
</dbReference>
<comment type="caution">
    <text evidence="10">The sequence shown here is derived from an EMBL/GenBank/DDBJ whole genome shotgun (WGS) entry which is preliminary data.</text>
</comment>
<dbReference type="PANTHER" id="PTHR43675">
    <property type="entry name" value="ARSENITE METHYLTRANSFERASE"/>
    <property type="match status" value="1"/>
</dbReference>
<comment type="catalytic activity">
    <reaction evidence="7">
        <text>arsenic triglutathione + 2 [thioredoxin]-dithiol + 2 S-adenosyl-L-methionine + H2O = dimethylarsinous acid + 2 [thioredoxin]-disulfide + 3 glutathione + 2 S-adenosyl-L-homocysteine + 2 H(+)</text>
        <dbReference type="Rhea" id="RHEA:69464"/>
        <dbReference type="Rhea" id="RHEA-COMP:10698"/>
        <dbReference type="Rhea" id="RHEA-COMP:10700"/>
        <dbReference type="ChEBI" id="CHEBI:15377"/>
        <dbReference type="ChEBI" id="CHEBI:15378"/>
        <dbReference type="ChEBI" id="CHEBI:23808"/>
        <dbReference type="ChEBI" id="CHEBI:29950"/>
        <dbReference type="ChEBI" id="CHEBI:50058"/>
        <dbReference type="ChEBI" id="CHEBI:57856"/>
        <dbReference type="ChEBI" id="CHEBI:57925"/>
        <dbReference type="ChEBI" id="CHEBI:59789"/>
        <dbReference type="ChEBI" id="CHEBI:183640"/>
        <dbReference type="EC" id="2.1.1.137"/>
    </reaction>
</comment>
<proteinExistence type="inferred from homology"/>
<name>A0A3E2BP06_9BACT</name>
<organism evidence="10 11">
    <name type="scientific">Candidatus Saccharicenans subterraneus</name>
    <dbReference type="NCBI Taxonomy" id="2508984"/>
    <lineage>
        <taxon>Bacteria</taxon>
        <taxon>Candidatus Aminicenantota</taxon>
        <taxon>Candidatus Aminicenantia</taxon>
        <taxon>Candidatus Aminicenantales</taxon>
        <taxon>Candidatus Saccharicenantaceae</taxon>
        <taxon>Candidatus Saccharicenans</taxon>
    </lineage>
</organism>
<evidence type="ECO:0000256" key="3">
    <source>
        <dbReference type="ARBA" id="ARBA00034487"/>
    </source>
</evidence>
<evidence type="ECO:0000256" key="6">
    <source>
        <dbReference type="ARBA" id="ARBA00047941"/>
    </source>
</evidence>
<evidence type="ECO:0000313" key="10">
    <source>
        <dbReference type="EMBL" id="RFT16377.1"/>
    </source>
</evidence>
<gene>
    <name evidence="10" type="ORF">OP8BY_1555</name>
</gene>
<evidence type="ECO:0000313" key="11">
    <source>
        <dbReference type="Proteomes" id="UP000257323"/>
    </source>
</evidence>
<dbReference type="Proteomes" id="UP000257323">
    <property type="component" value="Unassembled WGS sequence"/>
</dbReference>
<evidence type="ECO:0000256" key="8">
    <source>
        <dbReference type="ARBA" id="ARBA00048428"/>
    </source>
</evidence>
<keyword evidence="2" id="KW-0949">S-adenosyl-L-methionine</keyword>
<dbReference type="InterPro" id="IPR026669">
    <property type="entry name" value="Arsenite_MeTrfase-like"/>
</dbReference>
<dbReference type="EC" id="2.1.1.137" evidence="4"/>
<comment type="catalytic activity">
    <reaction evidence="6">
        <text>arsenic triglutathione + [thioredoxin]-dithiol + S-adenosyl-L-methionine + 2 H2O = methylarsonous acid + [thioredoxin]-disulfide + 3 glutathione + S-adenosyl-L-homocysteine + H(+)</text>
        <dbReference type="Rhea" id="RHEA:69460"/>
        <dbReference type="Rhea" id="RHEA-COMP:10698"/>
        <dbReference type="Rhea" id="RHEA-COMP:10700"/>
        <dbReference type="ChEBI" id="CHEBI:15377"/>
        <dbReference type="ChEBI" id="CHEBI:15378"/>
        <dbReference type="ChEBI" id="CHEBI:17826"/>
        <dbReference type="ChEBI" id="CHEBI:29950"/>
        <dbReference type="ChEBI" id="CHEBI:50058"/>
        <dbReference type="ChEBI" id="CHEBI:57856"/>
        <dbReference type="ChEBI" id="CHEBI:57925"/>
        <dbReference type="ChEBI" id="CHEBI:59789"/>
        <dbReference type="ChEBI" id="CHEBI:183640"/>
        <dbReference type="EC" id="2.1.1.137"/>
    </reaction>
</comment>
<dbReference type="NCBIfam" id="NF008823">
    <property type="entry name" value="PRK11873.1"/>
    <property type="match status" value="1"/>
</dbReference>
<dbReference type="PANTHER" id="PTHR43675:SF8">
    <property type="entry name" value="ARSENITE METHYLTRANSFERASE"/>
    <property type="match status" value="1"/>
</dbReference>
<dbReference type="EMBL" id="QUAH01000003">
    <property type="protein sequence ID" value="RFT16377.1"/>
    <property type="molecule type" value="Genomic_DNA"/>
</dbReference>
<accession>A0A3E2BP06</accession>